<proteinExistence type="predicted"/>
<reference evidence="1 2" key="1">
    <citation type="submission" date="2014-03" db="EMBL/GenBank/DDBJ databases">
        <title>Bradyrhizobium valentinum sp. nov., isolated from effective nodules of Lupinus mariae-josephae, a lupine endemic of basic-lime soils in Eastern Spain.</title>
        <authorList>
            <person name="Duran D."/>
            <person name="Rey L."/>
            <person name="Navarro A."/>
            <person name="Busquets A."/>
            <person name="Imperial J."/>
            <person name="Ruiz-Argueso T."/>
        </authorList>
    </citation>
    <scope>NUCLEOTIDE SEQUENCE [LARGE SCALE GENOMIC DNA]</scope>
    <source>
        <strain evidence="1 2">PAC68</strain>
    </source>
</reference>
<protein>
    <recommendedName>
        <fullName evidence="3">Transposase</fullName>
    </recommendedName>
</protein>
<name>A0A0R3LU43_9BRAD</name>
<sequence>MKGPTMPINDLIDRLVEECRGDVHGALRALLLINERLEAELQYFYAQSHLDPPHRGTLH</sequence>
<evidence type="ECO:0000313" key="1">
    <source>
        <dbReference type="EMBL" id="KRR11516.1"/>
    </source>
</evidence>
<evidence type="ECO:0008006" key="3">
    <source>
        <dbReference type="Google" id="ProtNLM"/>
    </source>
</evidence>
<organism evidence="1 2">
    <name type="scientific">Bradyrhizobium jicamae</name>
    <dbReference type="NCBI Taxonomy" id="280332"/>
    <lineage>
        <taxon>Bacteria</taxon>
        <taxon>Pseudomonadati</taxon>
        <taxon>Pseudomonadota</taxon>
        <taxon>Alphaproteobacteria</taxon>
        <taxon>Hyphomicrobiales</taxon>
        <taxon>Nitrobacteraceae</taxon>
        <taxon>Bradyrhizobium</taxon>
    </lineage>
</organism>
<dbReference type="AlphaFoldDB" id="A0A0R3LU43"/>
<dbReference type="OrthoDB" id="8253213at2"/>
<gene>
    <name evidence="1" type="ORF">CQ12_21805</name>
</gene>
<evidence type="ECO:0000313" key="2">
    <source>
        <dbReference type="Proteomes" id="UP000050863"/>
    </source>
</evidence>
<dbReference type="EMBL" id="LLXZ01000046">
    <property type="protein sequence ID" value="KRR11516.1"/>
    <property type="molecule type" value="Genomic_DNA"/>
</dbReference>
<dbReference type="Proteomes" id="UP000050863">
    <property type="component" value="Unassembled WGS sequence"/>
</dbReference>
<keyword evidence="2" id="KW-1185">Reference proteome</keyword>
<comment type="caution">
    <text evidence="1">The sequence shown here is derived from an EMBL/GenBank/DDBJ whole genome shotgun (WGS) entry which is preliminary data.</text>
</comment>
<accession>A0A0R3LU43</accession>